<accession>A0A2C6LAG2</accession>
<feature type="coiled-coil region" evidence="3">
    <location>
        <begin position="1037"/>
        <end position="1083"/>
    </location>
</feature>
<evidence type="ECO:0000256" key="3">
    <source>
        <dbReference type="SAM" id="Coils"/>
    </source>
</evidence>
<evidence type="ECO:0000313" key="8">
    <source>
        <dbReference type="Proteomes" id="UP000221165"/>
    </source>
</evidence>
<keyword evidence="3" id="KW-0175">Coiled coil</keyword>
<keyword evidence="2" id="KW-0378">Hydrolase</keyword>
<dbReference type="SUPFAM" id="SSF56300">
    <property type="entry name" value="Metallo-dependent phosphatases"/>
    <property type="match status" value="1"/>
</dbReference>
<dbReference type="RefSeq" id="XP_067925717.1">
    <property type="nucleotide sequence ID" value="XM_068062297.1"/>
</dbReference>
<keyword evidence="5" id="KW-1133">Transmembrane helix</keyword>
<feature type="domain" description="Calcineurin-like phosphoesterase" evidence="6">
    <location>
        <begin position="446"/>
        <end position="665"/>
    </location>
</feature>
<keyword evidence="1" id="KW-0732">Signal</keyword>
<feature type="coiled-coil region" evidence="3">
    <location>
        <begin position="1271"/>
        <end position="1340"/>
    </location>
</feature>
<evidence type="ECO:0000313" key="7">
    <source>
        <dbReference type="EMBL" id="PHJ24043.1"/>
    </source>
</evidence>
<gene>
    <name evidence="7" type="ORF">CSUI_002095</name>
</gene>
<dbReference type="PANTHER" id="PTHR10161:SF14">
    <property type="entry name" value="TARTRATE-RESISTANT ACID PHOSPHATASE TYPE 5"/>
    <property type="match status" value="1"/>
</dbReference>
<reference evidence="7 8" key="1">
    <citation type="journal article" date="2017" name="Int. J. Parasitol.">
        <title>The genome of the protozoan parasite Cystoisospora suis and a reverse vaccinology approach to identify vaccine candidates.</title>
        <authorList>
            <person name="Palmieri N."/>
            <person name="Shrestha A."/>
            <person name="Ruttkowski B."/>
            <person name="Beck T."/>
            <person name="Vogl C."/>
            <person name="Tomley F."/>
            <person name="Blake D.P."/>
            <person name="Joachim A."/>
        </authorList>
    </citation>
    <scope>NUCLEOTIDE SEQUENCE [LARGE SCALE GENOMIC DNA]</scope>
    <source>
        <strain evidence="7 8">Wien I</strain>
    </source>
</reference>
<dbReference type="PANTHER" id="PTHR10161">
    <property type="entry name" value="TARTRATE-RESISTANT ACID PHOSPHATASE TYPE 5"/>
    <property type="match status" value="1"/>
</dbReference>
<evidence type="ECO:0000256" key="1">
    <source>
        <dbReference type="ARBA" id="ARBA00022729"/>
    </source>
</evidence>
<dbReference type="Pfam" id="PF00149">
    <property type="entry name" value="Metallophos"/>
    <property type="match status" value="1"/>
</dbReference>
<name>A0A2C6LAG2_9APIC</name>
<evidence type="ECO:0000256" key="5">
    <source>
        <dbReference type="SAM" id="Phobius"/>
    </source>
</evidence>
<feature type="region of interest" description="Disordered" evidence="4">
    <location>
        <begin position="996"/>
        <end position="1033"/>
    </location>
</feature>
<dbReference type="Gene3D" id="3.60.21.10">
    <property type="match status" value="1"/>
</dbReference>
<feature type="region of interest" description="Disordered" evidence="4">
    <location>
        <begin position="1495"/>
        <end position="1515"/>
    </location>
</feature>
<keyword evidence="5" id="KW-0812">Transmembrane</keyword>
<dbReference type="InterPro" id="IPR004843">
    <property type="entry name" value="Calcineurin-like_PHP"/>
</dbReference>
<proteinExistence type="predicted"/>
<feature type="transmembrane region" description="Helical" evidence="5">
    <location>
        <begin position="57"/>
        <end position="75"/>
    </location>
</feature>
<organism evidence="7 8">
    <name type="scientific">Cystoisospora suis</name>
    <dbReference type="NCBI Taxonomy" id="483139"/>
    <lineage>
        <taxon>Eukaryota</taxon>
        <taxon>Sar</taxon>
        <taxon>Alveolata</taxon>
        <taxon>Apicomplexa</taxon>
        <taxon>Conoidasida</taxon>
        <taxon>Coccidia</taxon>
        <taxon>Eucoccidiorida</taxon>
        <taxon>Eimeriorina</taxon>
        <taxon>Sarcocystidae</taxon>
        <taxon>Cystoisospora</taxon>
    </lineage>
</organism>
<dbReference type="InterPro" id="IPR029052">
    <property type="entry name" value="Metallo-depent_PP-like"/>
</dbReference>
<protein>
    <submittedName>
        <fullName evidence="7">Inner membrane complex protein imc2a</fullName>
    </submittedName>
</protein>
<evidence type="ECO:0000256" key="4">
    <source>
        <dbReference type="SAM" id="MobiDB-lite"/>
    </source>
</evidence>
<sequence>MPASANFRSIRYLNRSPCSMGAGVGEDSGNFYADAFRRAESRQETPRSPLCSFKYPSFLLGGFVVFLLFLCAAPLPPSVFTANERLGLPSFPRVGSAEAAPAPEGATPRRLSGLVKSLVLWEPVERFMPSLNMDTIVFVAGKHRGDRSAALQATVDDVMMIFFRLFDESKTSWPLQSYVMEAALFREQERYQNQLVQEEIEKRDSQQEDPEIQRSKILTIEVYTQLAGAKRRVRDWLFDGDMFHRTGPEGPRLISKETLSERDLGFLRGVPYSVLRVAHGALGEKLPASAERLLRELKKRDVHTAEDILLKTNFADLFVLFNVFDETFTQIDILRGYWDQWRNQKEHNITPPLLPPGEWTGKQSLEESVRDSTFPPTEFPKCTTVTCFMEHTWAQRASDHVIEVRKSNVNSLKLLLVGNTGVADYADHKERSRFWYKFKRFFWANEFEQTVKALKWWHETEKADAVFGLGDFLGFPGPTSARDERFDKKWYDIFVKDGGLDIPWLMTMGEEEGFTNPSASIRHHYTMQHPNWYMPNDFYTVTFDFATNMTMADGSIEEERFNVTVVNMNTWSLFAGSPVANNMQAMMHRMMWLSEQLHAAVMQNSTWLIVVGHHPMLSTGAQAEQGRLQHIDDLYTNGQPRGTEALIIQKLLLHYQVDAYVSGHDFIMEYDTIEDLDKDTTLAFITSGSAARLLDKDIGRGWFGRLRGFLYPALCWAGRRIFFALHPGGCKPESREHDHPYRFFAPLHGHYKASVVERVTKATGFAAMKLTKEYMLVDFIDGKKQKSVKRINKRSNKPQRDIHFMDPVAEGHLRYDELEFDRAAFAESNAELLEKEVAFVRKCPVLAERIKFYVEEINNLVDSYDALGKQKDAYEVMDDNTVEVLMAQGVNVMSKITQASSEMDVLASDYASMMRKYKELVSVKNSSPAGDDQRYAELFQLEKAFVETRKVRQFTARQLAQNEGIPDREGEKELERLILHMQVLRKEINALESSIKKSPQLASKEDKDDSSASQSFSQGSGGNPSVKEPDSSLEARIEKKLKQVLLHEETLSTLEKEGDKAKLGQAKRQLDVLRTELKDLEERLETQTKPMKPSTAWTKFQQQRELEANLEQIQALSSQMSQLPAELQASAEVKTQLQLIANQKAAIEDELEAIRDELGTRKPTPLEEQCLEKKTELMRMHAILEEAARMPTESLETGGLKETVEAAKQIVPQLEQEFLQLVDQVKAELSAQDAVFAEGLVTPGAESKRADMGLGKGDVTAAFDLGDKGKVDALMHEYAEVERALETVQQALEMYKSVTGEERKTLEEFLGTREEVEAKKVALQDRLKELEQEVKKEAEKVGAGTVREKVEGSPKRRLMAALLQKKATPYPKLDKIETGPQDGCLQIPMLEAQIRFIVEPGLKDLTKEKCVFVFASQAYQRQYKVFQPADFFSQGQKGLQTILYSVPSVHVSRAWNQMFGSLHLHRFRMLMKAMKEGMRQVQKEFRVLSFKEAIEAEGKSGASESSVPSSDAKDR</sequence>
<evidence type="ECO:0000256" key="2">
    <source>
        <dbReference type="ARBA" id="ARBA00022801"/>
    </source>
</evidence>
<dbReference type="Proteomes" id="UP000221165">
    <property type="component" value="Unassembled WGS sequence"/>
</dbReference>
<dbReference type="InterPro" id="IPR051558">
    <property type="entry name" value="Metallophosphoesterase_PAP"/>
</dbReference>
<dbReference type="OrthoDB" id="411211at2759"/>
<dbReference type="GeneID" id="94425508"/>
<dbReference type="VEuPathDB" id="ToxoDB:CSUI_002095"/>
<comment type="caution">
    <text evidence="7">The sequence shown here is derived from an EMBL/GenBank/DDBJ whole genome shotgun (WGS) entry which is preliminary data.</text>
</comment>
<evidence type="ECO:0000259" key="6">
    <source>
        <dbReference type="Pfam" id="PF00149"/>
    </source>
</evidence>
<dbReference type="GO" id="GO:0016787">
    <property type="term" value="F:hydrolase activity"/>
    <property type="evidence" value="ECO:0007669"/>
    <property type="project" value="UniProtKB-KW"/>
</dbReference>
<keyword evidence="5" id="KW-0472">Membrane</keyword>
<dbReference type="EMBL" id="MIGC01000877">
    <property type="protein sequence ID" value="PHJ24043.1"/>
    <property type="molecule type" value="Genomic_DNA"/>
</dbReference>
<keyword evidence="8" id="KW-1185">Reference proteome</keyword>